<evidence type="ECO:0000313" key="3">
    <source>
        <dbReference type="Proteomes" id="UP000242450"/>
    </source>
</evidence>
<accession>A0A212CRW3</accession>
<dbReference type="Proteomes" id="UP000242450">
    <property type="component" value="Chromosome 14"/>
</dbReference>
<feature type="region of interest" description="Disordered" evidence="1">
    <location>
        <begin position="1"/>
        <end position="24"/>
    </location>
</feature>
<keyword evidence="3" id="KW-1185">Reference proteome</keyword>
<gene>
    <name evidence="2" type="ORF">Celaphus_00010790</name>
</gene>
<dbReference type="EMBL" id="MKHE01000014">
    <property type="protein sequence ID" value="OWK08682.1"/>
    <property type="molecule type" value="Genomic_DNA"/>
</dbReference>
<protein>
    <submittedName>
        <fullName evidence="2">Uncharacterized protein</fullName>
    </submittedName>
</protein>
<dbReference type="AlphaFoldDB" id="A0A212CRW3"/>
<sequence length="63" mass="6949">MRYIRKKQSQKLGSPIGPRRPASPGKLAWAAVKRTLRRLGASRLRFSALCDLRGEHGLSSASC</sequence>
<name>A0A212CRW3_CEREH</name>
<reference evidence="2 3" key="1">
    <citation type="journal article" date="2018" name="Mol. Genet. Genomics">
        <title>The red deer Cervus elaphus genome CerEla1.0: sequencing, annotating, genes, and chromosomes.</title>
        <authorList>
            <person name="Bana N.A."/>
            <person name="Nyiri A."/>
            <person name="Nagy J."/>
            <person name="Frank K."/>
            <person name="Nagy T."/>
            <person name="Steger V."/>
            <person name="Schiller M."/>
            <person name="Lakatos P."/>
            <person name="Sugar L."/>
            <person name="Horn P."/>
            <person name="Barta E."/>
            <person name="Orosz L."/>
        </authorList>
    </citation>
    <scope>NUCLEOTIDE SEQUENCE [LARGE SCALE GENOMIC DNA]</scope>
    <source>
        <strain evidence="2">Hungarian</strain>
    </source>
</reference>
<organism evidence="2 3">
    <name type="scientific">Cervus elaphus hippelaphus</name>
    <name type="common">European red deer</name>
    <dbReference type="NCBI Taxonomy" id="46360"/>
    <lineage>
        <taxon>Eukaryota</taxon>
        <taxon>Metazoa</taxon>
        <taxon>Chordata</taxon>
        <taxon>Craniata</taxon>
        <taxon>Vertebrata</taxon>
        <taxon>Euteleostomi</taxon>
        <taxon>Mammalia</taxon>
        <taxon>Eutheria</taxon>
        <taxon>Laurasiatheria</taxon>
        <taxon>Artiodactyla</taxon>
        <taxon>Ruminantia</taxon>
        <taxon>Pecora</taxon>
        <taxon>Cervidae</taxon>
        <taxon>Cervinae</taxon>
        <taxon>Cervus</taxon>
    </lineage>
</organism>
<proteinExistence type="predicted"/>
<evidence type="ECO:0000313" key="2">
    <source>
        <dbReference type="EMBL" id="OWK08682.1"/>
    </source>
</evidence>
<evidence type="ECO:0000256" key="1">
    <source>
        <dbReference type="SAM" id="MobiDB-lite"/>
    </source>
</evidence>
<comment type="caution">
    <text evidence="2">The sequence shown here is derived from an EMBL/GenBank/DDBJ whole genome shotgun (WGS) entry which is preliminary data.</text>
</comment>